<proteinExistence type="predicted"/>
<keyword evidence="2" id="KW-1185">Reference proteome</keyword>
<organism evidence="1 2">
    <name type="scientific">Xanthomonas phage FMYAK-P1</name>
    <dbReference type="NCBI Taxonomy" id="2886031"/>
    <lineage>
        <taxon>Viruses</taxon>
        <taxon>Duplodnaviria</taxon>
        <taxon>Heunggongvirae</taxon>
        <taxon>Uroviricota</taxon>
        <taxon>Caudoviricetes</taxon>
        <taxon>Mesyanzhinovviridae</taxon>
        <taxon>Bradleyvirinae</taxon>
        <taxon>Bosavirus</taxon>
        <taxon>Bosavirus FMYAK</taxon>
    </lineage>
</organism>
<dbReference type="KEGG" id="vg:79586184"/>
<reference evidence="1 2" key="1">
    <citation type="submission" date="2021-09" db="EMBL/GenBank/DDBJ databases">
        <authorList>
            <person name="Bringhurst R.M."/>
        </authorList>
    </citation>
    <scope>NUCLEOTIDE SEQUENCE [LARGE SCALE GENOMIC DNA]</scope>
</reference>
<evidence type="ECO:0000313" key="1">
    <source>
        <dbReference type="EMBL" id="UGL62716.1"/>
    </source>
</evidence>
<accession>A0AAE8YLH9</accession>
<dbReference type="RefSeq" id="YP_010738803.1">
    <property type="nucleotide sequence ID" value="NC_073032.1"/>
</dbReference>
<protein>
    <submittedName>
        <fullName evidence="1">Uncharacterized protein</fullName>
    </submittedName>
</protein>
<evidence type="ECO:0000313" key="2">
    <source>
        <dbReference type="Proteomes" id="UP000828647"/>
    </source>
</evidence>
<dbReference type="GeneID" id="79586184"/>
<dbReference type="Proteomes" id="UP000828647">
    <property type="component" value="Segment"/>
</dbReference>
<sequence length="134" mass="14826">MKSFDPSAIVPYAIVPLSNQEAIELCDQRDAGRARHNMPPMTTTQAIEFQKHVARERADEAWLLSNTPMGTVFDVLGVSHMVVSHPHRVDTPERPGPGPWQVQVFAPDGRGGIDRSLLTCRQLRAMLEPGFTAP</sequence>
<name>A0AAE8YLH9_9CAUD</name>
<dbReference type="EMBL" id="OK275492">
    <property type="protein sequence ID" value="UGL62716.1"/>
    <property type="molecule type" value="Genomic_DNA"/>
</dbReference>